<reference evidence="2" key="1">
    <citation type="submission" date="2018-05" db="EMBL/GenBank/DDBJ databases">
        <authorList>
            <person name="Lanie J.A."/>
            <person name="Ng W.-L."/>
            <person name="Kazmierczak K.M."/>
            <person name="Andrzejewski T.M."/>
            <person name="Davidsen T.M."/>
            <person name="Wayne K.J."/>
            <person name="Tettelin H."/>
            <person name="Glass J.I."/>
            <person name="Rusch D."/>
            <person name="Podicherti R."/>
            <person name="Tsui H.-C.T."/>
            <person name="Winkler M.E."/>
        </authorList>
    </citation>
    <scope>NUCLEOTIDE SEQUENCE</scope>
</reference>
<dbReference type="EMBL" id="UINC01057375">
    <property type="protein sequence ID" value="SVB78436.1"/>
    <property type="molecule type" value="Genomic_DNA"/>
</dbReference>
<protein>
    <submittedName>
        <fullName evidence="2">Uncharacterized protein</fullName>
    </submittedName>
</protein>
<dbReference type="EMBL" id="UINC01057364">
    <property type="protein sequence ID" value="SVB78417.1"/>
    <property type="molecule type" value="Genomic_DNA"/>
</dbReference>
<accession>A0A382GTK8</accession>
<feature type="non-terminal residue" evidence="2">
    <location>
        <position position="28"/>
    </location>
</feature>
<evidence type="ECO:0000313" key="1">
    <source>
        <dbReference type="EMBL" id="SVB78417.1"/>
    </source>
</evidence>
<name>A0A382GTK8_9ZZZZ</name>
<evidence type="ECO:0000313" key="2">
    <source>
        <dbReference type="EMBL" id="SVB78436.1"/>
    </source>
</evidence>
<organism evidence="2">
    <name type="scientific">marine metagenome</name>
    <dbReference type="NCBI Taxonomy" id="408172"/>
    <lineage>
        <taxon>unclassified sequences</taxon>
        <taxon>metagenomes</taxon>
        <taxon>ecological metagenomes</taxon>
    </lineage>
</organism>
<sequence>MNAEFIASMEYWEREKGLDREILISAVE</sequence>
<gene>
    <name evidence="1" type="ORF">METZ01_LOCUS231271</name>
    <name evidence="2" type="ORF">METZ01_LOCUS231290</name>
</gene>
<proteinExistence type="predicted"/>
<dbReference type="AlphaFoldDB" id="A0A382GTK8"/>